<protein>
    <submittedName>
        <fullName evidence="1">Uncharacterized protein</fullName>
    </submittedName>
</protein>
<reference evidence="1" key="1">
    <citation type="submission" date="2023-04" db="EMBL/GenBank/DDBJ databases">
        <title>Draft Genome sequencing of Naganishia species isolated from polar environments using Oxford Nanopore Technology.</title>
        <authorList>
            <person name="Leo P."/>
            <person name="Venkateswaran K."/>
        </authorList>
    </citation>
    <scope>NUCLEOTIDE SEQUENCE</scope>
    <source>
        <strain evidence="1">MNA-CCFEE 5423</strain>
    </source>
</reference>
<organism evidence="1 2">
    <name type="scientific">Naganishia friedmannii</name>
    <dbReference type="NCBI Taxonomy" id="89922"/>
    <lineage>
        <taxon>Eukaryota</taxon>
        <taxon>Fungi</taxon>
        <taxon>Dikarya</taxon>
        <taxon>Basidiomycota</taxon>
        <taxon>Agaricomycotina</taxon>
        <taxon>Tremellomycetes</taxon>
        <taxon>Filobasidiales</taxon>
        <taxon>Filobasidiaceae</taxon>
        <taxon>Naganishia</taxon>
    </lineage>
</organism>
<accession>A0ACC2W2L2</accession>
<sequence length="490" mass="48928">MSGTSIAVSVDEKSRLAEGAVGAGSMMDKMGKKRTATEAGLDRGAGAGDADAVGEGREWVLKKVEEMERAFKEDAARNYVPPPPKAENESKPHSHSETLTSTTAISTAQTNGKSIPPPLALVSSTNSTSRAYIDPKTGLPSPTQPTIHLVDNAAIGDVDSSRVIAGNVTTTTAGKSPRTGGIKKSPRHPDPPTSASATNNDNHHINNNHLDSSNSGNNSKFPTGSAGDPIEIDDLDADVQHVVGANTGGADDVDMGGDDIVHLVDPPPTQRIEGNGHTNMNGQVPPGAARDTGTVTAAAVAVQPEGIGLGLGLAGLGFSGLGLSGFSDTSGTGELPAEMYGLQGTSNIGGAGTNDPSAAFGVDGMSAAATVQGGAGEQQISEEDLMKFFESLAPGSGGGGGAVADDLQAAAGGSVGDAGGGFGGEQGFGTTDTVENTGVVNPLESGGAEAAVQPQGEVGGMPEELDLSNLDWTQYSALLADIPDDLGGGA</sequence>
<evidence type="ECO:0000313" key="1">
    <source>
        <dbReference type="EMBL" id="KAJ9105345.1"/>
    </source>
</evidence>
<evidence type="ECO:0000313" key="2">
    <source>
        <dbReference type="Proteomes" id="UP001227268"/>
    </source>
</evidence>
<dbReference type="EMBL" id="JASBWT010000004">
    <property type="protein sequence ID" value="KAJ9105345.1"/>
    <property type="molecule type" value="Genomic_DNA"/>
</dbReference>
<comment type="caution">
    <text evidence="1">The sequence shown here is derived from an EMBL/GenBank/DDBJ whole genome shotgun (WGS) entry which is preliminary data.</text>
</comment>
<name>A0ACC2W2L2_9TREE</name>
<gene>
    <name evidence="1" type="ORF">QFC21_001714</name>
</gene>
<keyword evidence="2" id="KW-1185">Reference proteome</keyword>
<dbReference type="Proteomes" id="UP001227268">
    <property type="component" value="Unassembled WGS sequence"/>
</dbReference>
<proteinExistence type="predicted"/>